<evidence type="ECO:0000313" key="2">
    <source>
        <dbReference type="EMBL" id="OQV17427.1"/>
    </source>
</evidence>
<evidence type="ECO:0000313" key="3">
    <source>
        <dbReference type="Proteomes" id="UP000192578"/>
    </source>
</evidence>
<keyword evidence="1" id="KW-0732">Signal</keyword>
<dbReference type="Proteomes" id="UP000192578">
    <property type="component" value="Unassembled WGS sequence"/>
</dbReference>
<keyword evidence="3" id="KW-1185">Reference proteome</keyword>
<sequence length="120" mass="13329">MFGSICGSSLLLFSWSRRSVVGVCIPARTFSLCTSCCSTLSFAASLTRLSMTMTYRGMRGTQVDIDCHAFLYFHMSAIYAENWANLVLAINRLFAIALPFLYKKITTTPGSGSFMFSIYL</sequence>
<dbReference type="AlphaFoldDB" id="A0A1W0WQJ5"/>
<gene>
    <name evidence="2" type="ORF">BV898_08530</name>
</gene>
<organism evidence="2 3">
    <name type="scientific">Hypsibius exemplaris</name>
    <name type="common">Freshwater tardigrade</name>
    <dbReference type="NCBI Taxonomy" id="2072580"/>
    <lineage>
        <taxon>Eukaryota</taxon>
        <taxon>Metazoa</taxon>
        <taxon>Ecdysozoa</taxon>
        <taxon>Tardigrada</taxon>
        <taxon>Eutardigrada</taxon>
        <taxon>Parachela</taxon>
        <taxon>Hypsibioidea</taxon>
        <taxon>Hypsibiidae</taxon>
        <taxon>Hypsibius</taxon>
    </lineage>
</organism>
<accession>A0A1W0WQJ5</accession>
<feature type="chain" id="PRO_5013297604" evidence="1">
    <location>
        <begin position="23"/>
        <end position="120"/>
    </location>
</feature>
<feature type="signal peptide" evidence="1">
    <location>
        <begin position="1"/>
        <end position="22"/>
    </location>
</feature>
<proteinExistence type="predicted"/>
<protein>
    <submittedName>
        <fullName evidence="2">Uncharacterized protein</fullName>
    </submittedName>
</protein>
<name>A0A1W0WQJ5_HYPEX</name>
<evidence type="ECO:0000256" key="1">
    <source>
        <dbReference type="SAM" id="SignalP"/>
    </source>
</evidence>
<reference evidence="3" key="1">
    <citation type="submission" date="2017-01" db="EMBL/GenBank/DDBJ databases">
        <title>Comparative genomics of anhydrobiosis in the tardigrade Hypsibius dujardini.</title>
        <authorList>
            <person name="Yoshida Y."/>
            <person name="Koutsovoulos G."/>
            <person name="Laetsch D."/>
            <person name="Stevens L."/>
            <person name="Kumar S."/>
            <person name="Horikawa D."/>
            <person name="Ishino K."/>
            <person name="Komine S."/>
            <person name="Tomita M."/>
            <person name="Blaxter M."/>
            <person name="Arakawa K."/>
        </authorList>
    </citation>
    <scope>NUCLEOTIDE SEQUENCE [LARGE SCALE GENOMIC DNA]</scope>
    <source>
        <strain evidence="3">Z151</strain>
    </source>
</reference>
<dbReference type="EMBL" id="MTYJ01000061">
    <property type="protein sequence ID" value="OQV17427.1"/>
    <property type="molecule type" value="Genomic_DNA"/>
</dbReference>
<comment type="caution">
    <text evidence="2">The sequence shown here is derived from an EMBL/GenBank/DDBJ whole genome shotgun (WGS) entry which is preliminary data.</text>
</comment>